<name>A0A7X8SRR8_9BACT</name>
<dbReference type="InterPro" id="IPR029052">
    <property type="entry name" value="Metallo-depent_PP-like"/>
</dbReference>
<dbReference type="Gene3D" id="3.60.21.10">
    <property type="match status" value="1"/>
</dbReference>
<dbReference type="GO" id="GO:0003993">
    <property type="term" value="F:acid phosphatase activity"/>
    <property type="evidence" value="ECO:0007669"/>
    <property type="project" value="InterPro"/>
</dbReference>
<dbReference type="InterPro" id="IPR039331">
    <property type="entry name" value="PAPs-like"/>
</dbReference>
<keyword evidence="1" id="KW-0732">Signal</keyword>
<dbReference type="InterPro" id="IPR008963">
    <property type="entry name" value="Purple_acid_Pase-like_N"/>
</dbReference>
<dbReference type="GO" id="GO:0046872">
    <property type="term" value="F:metal ion binding"/>
    <property type="evidence" value="ECO:0007669"/>
    <property type="project" value="InterPro"/>
</dbReference>
<protein>
    <submittedName>
        <fullName evidence="4">Metallophosphoesterase family protein</fullName>
    </submittedName>
</protein>
<dbReference type="EMBL" id="JABAIL010000024">
    <property type="protein sequence ID" value="NLR95047.1"/>
    <property type="molecule type" value="Genomic_DNA"/>
</dbReference>
<dbReference type="RefSeq" id="WP_168885752.1">
    <property type="nucleotide sequence ID" value="NZ_JABAIL010000024.1"/>
</dbReference>
<evidence type="ECO:0000259" key="3">
    <source>
        <dbReference type="Pfam" id="PF16656"/>
    </source>
</evidence>
<feature type="non-terminal residue" evidence="4">
    <location>
        <position position="406"/>
    </location>
</feature>
<proteinExistence type="predicted"/>
<dbReference type="SUPFAM" id="SSF56300">
    <property type="entry name" value="Metallo-dependent phosphatases"/>
    <property type="match status" value="1"/>
</dbReference>
<dbReference type="Proteomes" id="UP000585050">
    <property type="component" value="Unassembled WGS sequence"/>
</dbReference>
<dbReference type="InterPro" id="IPR004843">
    <property type="entry name" value="Calcineurin-like_PHP"/>
</dbReference>
<dbReference type="Pfam" id="PF16656">
    <property type="entry name" value="Pur_ac_phosph_N"/>
    <property type="match status" value="1"/>
</dbReference>
<comment type="caution">
    <text evidence="4">The sequence shown here is derived from an EMBL/GenBank/DDBJ whole genome shotgun (WGS) entry which is preliminary data.</text>
</comment>
<dbReference type="Gene3D" id="2.60.40.380">
    <property type="entry name" value="Purple acid phosphatase-like, N-terminal"/>
    <property type="match status" value="1"/>
</dbReference>
<evidence type="ECO:0000313" key="4">
    <source>
        <dbReference type="EMBL" id="NLR95047.1"/>
    </source>
</evidence>
<dbReference type="PANTHER" id="PTHR22953:SF153">
    <property type="entry name" value="PURPLE ACID PHOSPHATASE"/>
    <property type="match status" value="1"/>
</dbReference>
<evidence type="ECO:0000256" key="1">
    <source>
        <dbReference type="ARBA" id="ARBA00022729"/>
    </source>
</evidence>
<keyword evidence="5" id="KW-1185">Reference proteome</keyword>
<feature type="domain" description="Calcineurin-like phosphoesterase" evidence="2">
    <location>
        <begin position="150"/>
        <end position="300"/>
    </location>
</feature>
<reference evidence="4 5" key="1">
    <citation type="submission" date="2020-04" db="EMBL/GenBank/DDBJ databases">
        <title>Flammeovirga sp. SR4, a novel species isolated from seawater.</title>
        <authorList>
            <person name="Wang X."/>
        </authorList>
    </citation>
    <scope>NUCLEOTIDE SEQUENCE [LARGE SCALE GENOMIC DNA]</scope>
    <source>
        <strain evidence="4 5">SR4</strain>
    </source>
</reference>
<dbReference type="InterPro" id="IPR015914">
    <property type="entry name" value="PAPs_N"/>
</dbReference>
<dbReference type="PANTHER" id="PTHR22953">
    <property type="entry name" value="ACID PHOSPHATASE RELATED"/>
    <property type="match status" value="1"/>
</dbReference>
<dbReference type="SUPFAM" id="SSF49363">
    <property type="entry name" value="Purple acid phosphatase, N-terminal domain"/>
    <property type="match status" value="1"/>
</dbReference>
<accession>A0A7X8SRR8</accession>
<gene>
    <name evidence="4" type="ORF">HGP29_27855</name>
</gene>
<evidence type="ECO:0000259" key="2">
    <source>
        <dbReference type="Pfam" id="PF00149"/>
    </source>
</evidence>
<sequence>MMKQLLLRSLFMVHMIMLGMAWNTYASTDKYRLTFRDDPATTINIIWNQISGENPVVHYDVVDHGTNANAYAFIKSVDRSVDYKGMSNQIARLTGLQPNTAYYFVIKDSDGTSQRFWFKTAPSSSSERLSFISGGDSRNNREPRQNGNRIVARLRPHAVFFGGDMTSAGTDEQWQNWFDDWQLTIGTDGRMIPIVAARGNHESSNGMIYDLFDTPSTDVYYGITFGTDLLRVYTLNTEMSITGDQTTWLANDLAANANVYWKSAQYHKPMRPHVSGKTEGNTHYSSWADLFYQNNVKLVVECDAHTVKTTWPVRPSTDTGNEEGFVRDDVSGTVYTGEGCWGAPLRSNNDNKSWTRDSGMFNQVKWIFVDRSKVELRTIKVDNAESVGTVNDSNIFSAPANLDIWA</sequence>
<organism evidence="4 5">
    <name type="scientific">Flammeovirga agarivorans</name>
    <dbReference type="NCBI Taxonomy" id="2726742"/>
    <lineage>
        <taxon>Bacteria</taxon>
        <taxon>Pseudomonadati</taxon>
        <taxon>Bacteroidota</taxon>
        <taxon>Cytophagia</taxon>
        <taxon>Cytophagales</taxon>
        <taxon>Flammeovirgaceae</taxon>
        <taxon>Flammeovirga</taxon>
    </lineage>
</organism>
<dbReference type="AlphaFoldDB" id="A0A7X8SRR8"/>
<evidence type="ECO:0000313" key="5">
    <source>
        <dbReference type="Proteomes" id="UP000585050"/>
    </source>
</evidence>
<dbReference type="Pfam" id="PF00149">
    <property type="entry name" value="Metallophos"/>
    <property type="match status" value="1"/>
</dbReference>
<feature type="domain" description="Purple acid phosphatase N-terminal" evidence="3">
    <location>
        <begin position="30"/>
        <end position="120"/>
    </location>
</feature>